<dbReference type="AlphaFoldDB" id="A0AAE1DXG7"/>
<dbReference type="Proteomes" id="UP001283361">
    <property type="component" value="Unassembled WGS sequence"/>
</dbReference>
<evidence type="ECO:0000313" key="2">
    <source>
        <dbReference type="Proteomes" id="UP001283361"/>
    </source>
</evidence>
<dbReference type="EMBL" id="JAWDGP010002165">
    <property type="protein sequence ID" value="KAK3785143.1"/>
    <property type="molecule type" value="Genomic_DNA"/>
</dbReference>
<name>A0AAE1DXG7_9GAST</name>
<accession>A0AAE1DXG7</accession>
<keyword evidence="2" id="KW-1185">Reference proteome</keyword>
<evidence type="ECO:0000313" key="1">
    <source>
        <dbReference type="EMBL" id="KAK3785143.1"/>
    </source>
</evidence>
<organism evidence="1 2">
    <name type="scientific">Elysia crispata</name>
    <name type="common">lettuce slug</name>
    <dbReference type="NCBI Taxonomy" id="231223"/>
    <lineage>
        <taxon>Eukaryota</taxon>
        <taxon>Metazoa</taxon>
        <taxon>Spiralia</taxon>
        <taxon>Lophotrochozoa</taxon>
        <taxon>Mollusca</taxon>
        <taxon>Gastropoda</taxon>
        <taxon>Heterobranchia</taxon>
        <taxon>Euthyneura</taxon>
        <taxon>Panpulmonata</taxon>
        <taxon>Sacoglossa</taxon>
        <taxon>Placobranchoidea</taxon>
        <taxon>Plakobranchidae</taxon>
        <taxon>Elysia</taxon>
    </lineage>
</organism>
<reference evidence="1" key="1">
    <citation type="journal article" date="2023" name="G3 (Bethesda)">
        <title>A reference genome for the long-term kleptoplast-retaining sea slug Elysia crispata morphotype clarki.</title>
        <authorList>
            <person name="Eastman K.E."/>
            <person name="Pendleton A.L."/>
            <person name="Shaikh M.A."/>
            <person name="Suttiyut T."/>
            <person name="Ogas R."/>
            <person name="Tomko P."/>
            <person name="Gavelis G."/>
            <person name="Widhalm J.R."/>
            <person name="Wisecaver J.H."/>
        </authorList>
    </citation>
    <scope>NUCLEOTIDE SEQUENCE</scope>
    <source>
        <strain evidence="1">ECLA1</strain>
    </source>
</reference>
<sequence>MLRAARSSALRGKFHKLEWQCVLERQKLLKISKLWMLTVGSSSRFEPRRSADMFVLLRSSCYENWTSLNKSEPCSQNSMLQ</sequence>
<protein>
    <submittedName>
        <fullName evidence="1">Uncharacterized protein</fullName>
    </submittedName>
</protein>
<gene>
    <name evidence="1" type="ORF">RRG08_021943</name>
</gene>
<comment type="caution">
    <text evidence="1">The sequence shown here is derived from an EMBL/GenBank/DDBJ whole genome shotgun (WGS) entry which is preliminary data.</text>
</comment>
<proteinExistence type="predicted"/>